<evidence type="ECO:0000313" key="1">
    <source>
        <dbReference type="EMBL" id="ERZ95538.1"/>
    </source>
</evidence>
<name>U9SI24_RHIID</name>
<reference evidence="1" key="1">
    <citation type="submission" date="2013-07" db="EMBL/GenBank/DDBJ databases">
        <title>The genome of an arbuscular mycorrhizal fungus provides insights into the evolution of the oldest plant symbiosis.</title>
        <authorList>
            <consortium name="DOE Joint Genome Institute"/>
            <person name="Tisserant E."/>
            <person name="Malbreil M."/>
            <person name="Kuo A."/>
            <person name="Kohler A."/>
            <person name="Symeonidi A."/>
            <person name="Balestrini R."/>
            <person name="Charron P."/>
            <person name="Duensing N."/>
            <person name="Frei-dit-Frey N."/>
            <person name="Gianinazzi-Pearson V."/>
            <person name="Gilbert B."/>
            <person name="Handa Y."/>
            <person name="Hijri M."/>
            <person name="Kaul R."/>
            <person name="Kawaguchi M."/>
            <person name="Krajinski F."/>
            <person name="Lammers P."/>
            <person name="Lapierre D."/>
            <person name="Masclaux F.G."/>
            <person name="Murat C."/>
            <person name="Morin E."/>
            <person name="Ndikumana S."/>
            <person name="Pagni M."/>
            <person name="Petitpierre D."/>
            <person name="Requena N."/>
            <person name="Rosikiewicz P."/>
            <person name="Riley R."/>
            <person name="Saito K."/>
            <person name="San Clemente H."/>
            <person name="Shapiro H."/>
            <person name="van Tuinen D."/>
            <person name="Becard G."/>
            <person name="Bonfante P."/>
            <person name="Paszkowski U."/>
            <person name="Shachar-Hill Y."/>
            <person name="Young J.P."/>
            <person name="Sanders I.R."/>
            <person name="Henrissat B."/>
            <person name="Rensing S.A."/>
            <person name="Grigoriev I.V."/>
            <person name="Corradi N."/>
            <person name="Roux C."/>
            <person name="Martin F."/>
        </authorList>
    </citation>
    <scope>NUCLEOTIDE SEQUENCE</scope>
    <source>
        <strain evidence="1">DAOM 197198</strain>
    </source>
</reference>
<gene>
    <name evidence="1" type="ORF">GLOINDRAFT_13535</name>
</gene>
<dbReference type="AlphaFoldDB" id="U9SI24"/>
<protein>
    <submittedName>
        <fullName evidence="1">Uncharacterized protein</fullName>
    </submittedName>
</protein>
<sequence length="223" mass="25843">MFFKKILRKKNIKKLDYNPEFRITILTDLLQTAKTVGVTEVKDEDFLKGIAQNAVQLESALSNRKRKASEIEERIFCGQECRAPKADYGGDQEDTRCDHTENAEFKVRIKELENAELKERVTKLEQRQLQSDNTPNNNSSNFSLVADHHRKSIEDKEMDEFLDKVLSKKSIEFKDEKLRRIKIRGPTLGPIRSAVRSWNHKLMKTEPVQSPNWTGPLTSLSIR</sequence>
<dbReference type="VEuPathDB" id="FungiDB:RhiirFUN_025027"/>
<proteinExistence type="predicted"/>
<accession>U9SI24</accession>
<dbReference type="EMBL" id="KI301176">
    <property type="protein sequence ID" value="ERZ95538.1"/>
    <property type="molecule type" value="Genomic_DNA"/>
</dbReference>
<dbReference type="HOGENOM" id="CLU_1240716_0_0_1"/>
<organism evidence="1">
    <name type="scientific">Rhizophagus irregularis (strain DAOM 181602 / DAOM 197198 / MUCL 43194)</name>
    <name type="common">Arbuscular mycorrhizal fungus</name>
    <name type="synonym">Glomus intraradices</name>
    <dbReference type="NCBI Taxonomy" id="747089"/>
    <lineage>
        <taxon>Eukaryota</taxon>
        <taxon>Fungi</taxon>
        <taxon>Fungi incertae sedis</taxon>
        <taxon>Mucoromycota</taxon>
        <taxon>Glomeromycotina</taxon>
        <taxon>Glomeromycetes</taxon>
        <taxon>Glomerales</taxon>
        <taxon>Glomeraceae</taxon>
        <taxon>Rhizophagus</taxon>
    </lineage>
</organism>